<dbReference type="InterPro" id="IPR029033">
    <property type="entry name" value="His_PPase_superfam"/>
</dbReference>
<dbReference type="OrthoDB" id="280692at2"/>
<evidence type="ECO:0000313" key="3">
    <source>
        <dbReference type="Proteomes" id="UP000199328"/>
    </source>
</evidence>
<evidence type="ECO:0000256" key="1">
    <source>
        <dbReference type="ARBA" id="ARBA00022801"/>
    </source>
</evidence>
<dbReference type="InterPro" id="IPR051021">
    <property type="entry name" value="Mito_Ser/Thr_phosphatase"/>
</dbReference>
<dbReference type="STRING" id="990712.SAMN05216257_102177"/>
<dbReference type="Gene3D" id="3.40.50.1240">
    <property type="entry name" value="Phosphoglycerate mutase-like"/>
    <property type="match status" value="1"/>
</dbReference>
<dbReference type="PANTHER" id="PTHR20935">
    <property type="entry name" value="PHOSPHOGLYCERATE MUTASE-RELATED"/>
    <property type="match status" value="1"/>
</dbReference>
<dbReference type="SUPFAM" id="SSF53254">
    <property type="entry name" value="Phosphoglycerate mutase-like"/>
    <property type="match status" value="1"/>
</dbReference>
<dbReference type="PANTHER" id="PTHR20935:SF0">
    <property type="entry name" value="SERINE_THREONINE-PROTEIN PHOSPHATASE PGAM5, MITOCHONDRIAL"/>
    <property type="match status" value="1"/>
</dbReference>
<dbReference type="SMART" id="SM00855">
    <property type="entry name" value="PGAM"/>
    <property type="match status" value="1"/>
</dbReference>
<dbReference type="EMBL" id="FNFV01000002">
    <property type="protein sequence ID" value="SDK27751.1"/>
    <property type="molecule type" value="Genomic_DNA"/>
</dbReference>
<dbReference type="AlphaFoldDB" id="A0A1G9AKG4"/>
<dbReference type="Pfam" id="PF00300">
    <property type="entry name" value="His_Phos_1"/>
    <property type="match status" value="1"/>
</dbReference>
<sequence length="217" mass="23473">MASEIILIRHAQASFGAGDYDRLSALGHEQARALGQALRRQGVAPGAVFIGGQRRHRETFEGLGLDVAPVVHEGLNEFDFHGLLGAFFRDRPEPDGLWVDRRSHFRALREAVLAWQAGEIADPPESWESFCARVEAAREAMASAGGSVLAVSSGGAIAQMLRAALDAPAEQMIRLQLQMKNAAVSRLLVTRSGLYLTGFNETPHIDAANAARLLTYS</sequence>
<proteinExistence type="predicted"/>
<dbReference type="Proteomes" id="UP000199328">
    <property type="component" value="Unassembled WGS sequence"/>
</dbReference>
<reference evidence="3" key="1">
    <citation type="submission" date="2016-10" db="EMBL/GenBank/DDBJ databases">
        <authorList>
            <person name="Varghese N."/>
            <person name="Submissions S."/>
        </authorList>
    </citation>
    <scope>NUCLEOTIDE SEQUENCE [LARGE SCALE GENOMIC DNA]</scope>
    <source>
        <strain evidence="3">CGMCC 1.10789</strain>
    </source>
</reference>
<dbReference type="RefSeq" id="WP_092498756.1">
    <property type="nucleotide sequence ID" value="NZ_FNFV01000002.1"/>
</dbReference>
<keyword evidence="3" id="KW-1185">Reference proteome</keyword>
<dbReference type="GO" id="GO:0016787">
    <property type="term" value="F:hydrolase activity"/>
    <property type="evidence" value="ECO:0007669"/>
    <property type="project" value="UniProtKB-KW"/>
</dbReference>
<protein>
    <submittedName>
        <fullName evidence="2">Broad specificity phosphatase PhoE</fullName>
    </submittedName>
</protein>
<gene>
    <name evidence="2" type="ORF">SAMN05216257_102177</name>
</gene>
<organism evidence="2 3">
    <name type="scientific">Meinhardsimonia xiamenensis</name>
    <dbReference type="NCBI Taxonomy" id="990712"/>
    <lineage>
        <taxon>Bacteria</taxon>
        <taxon>Pseudomonadati</taxon>
        <taxon>Pseudomonadota</taxon>
        <taxon>Alphaproteobacteria</taxon>
        <taxon>Rhodobacterales</taxon>
        <taxon>Paracoccaceae</taxon>
        <taxon>Meinhardsimonia</taxon>
    </lineage>
</organism>
<accession>A0A1G9AKG4</accession>
<keyword evidence="1" id="KW-0378">Hydrolase</keyword>
<dbReference type="CDD" id="cd07067">
    <property type="entry name" value="HP_PGM_like"/>
    <property type="match status" value="1"/>
</dbReference>
<evidence type="ECO:0000313" key="2">
    <source>
        <dbReference type="EMBL" id="SDK27751.1"/>
    </source>
</evidence>
<name>A0A1G9AKG4_9RHOB</name>
<dbReference type="InterPro" id="IPR013078">
    <property type="entry name" value="His_Pase_superF_clade-1"/>
</dbReference>